<organism evidence="1 2">
    <name type="scientific">Zhongshania arctica</name>
    <dbReference type="NCBI Taxonomy" id="3238302"/>
    <lineage>
        <taxon>Bacteria</taxon>
        <taxon>Pseudomonadati</taxon>
        <taxon>Pseudomonadota</taxon>
        <taxon>Gammaproteobacteria</taxon>
        <taxon>Cellvibrionales</taxon>
        <taxon>Spongiibacteraceae</taxon>
        <taxon>Zhongshania</taxon>
    </lineage>
</organism>
<sequence length="41" mass="4159">MAAEYSAASIFSAAKSDVSGVNAAFAGTEYFNAGECANDYS</sequence>
<dbReference type="RefSeq" id="WP_368376434.1">
    <property type="nucleotide sequence ID" value="NZ_JBFRYB010000001.1"/>
</dbReference>
<proteinExistence type="predicted"/>
<dbReference type="EMBL" id="JBFRYB010000001">
    <property type="protein sequence ID" value="MEX1666354.1"/>
    <property type="molecule type" value="Genomic_DNA"/>
</dbReference>
<keyword evidence="2" id="KW-1185">Reference proteome</keyword>
<accession>A0ABV3U026</accession>
<reference evidence="1 2" key="1">
    <citation type="journal article" date="2011" name="Int. J. Syst. Evol. Microbiol.">
        <title>Zhongshania antarctica gen. nov., sp. nov. and Zhongshania guokunii sp. nov., gammaproteobacteria respectively isolated from coastal attached (fast) ice and surface seawater of the Antarctic.</title>
        <authorList>
            <person name="Li H.J."/>
            <person name="Zhang X.Y."/>
            <person name="Chen C.X."/>
            <person name="Zhang Y.J."/>
            <person name="Gao Z.M."/>
            <person name="Yu Y."/>
            <person name="Chen X.L."/>
            <person name="Chen B."/>
            <person name="Zhang Y.Z."/>
        </authorList>
    </citation>
    <scope>NUCLEOTIDE SEQUENCE [LARGE SCALE GENOMIC DNA]</scope>
    <source>
        <strain evidence="1 2">R06B22</strain>
    </source>
</reference>
<evidence type="ECO:0000313" key="1">
    <source>
        <dbReference type="EMBL" id="MEX1666354.1"/>
    </source>
</evidence>
<evidence type="ECO:0000313" key="2">
    <source>
        <dbReference type="Proteomes" id="UP001557484"/>
    </source>
</evidence>
<comment type="caution">
    <text evidence="1">The sequence shown here is derived from an EMBL/GenBank/DDBJ whole genome shotgun (WGS) entry which is preliminary data.</text>
</comment>
<gene>
    <name evidence="1" type="ORF">AB4875_12750</name>
</gene>
<name>A0ABV3U026_9GAMM</name>
<protein>
    <submittedName>
        <fullName evidence="1">Uncharacterized protein</fullName>
    </submittedName>
</protein>
<dbReference type="Proteomes" id="UP001557484">
    <property type="component" value="Unassembled WGS sequence"/>
</dbReference>